<sequence length="327" mass="35883">MSKRPYVYVTRKMPAKMINILESVAEVGMWESEETPVPREILLEEANKADGLFTVLADQIDEELFQAAPNLKVVANLAVGFDNIDVQAATKRGIAVCNTPDILTDTTADLAFSLVLMVGRRLAEAVECVKTGNWTSWSPFFMAGADVHHKTIGIVGMGSIGEAVAKRALGFQMNVIYHNRNRKIETEKALDVSYRSFEDLVVESDYIVCLTPLTDATKGMFSKEVFRKMKNTAYFINASRGTVVVEEDLVEALREGEIAGAGLDVFHQEPIDPNHPLLQFPNVVALPHIGSASVETRGAMIVHCCENIAAVLKGETPVSLVNKEIKC</sequence>
<dbReference type="GO" id="GO:0030267">
    <property type="term" value="F:glyoxylate reductase (NADPH) activity"/>
    <property type="evidence" value="ECO:0007669"/>
    <property type="project" value="UniProtKB-EC"/>
</dbReference>
<dbReference type="EMBL" id="JAOUSF010000002">
    <property type="protein sequence ID" value="MCU9612820.1"/>
    <property type="molecule type" value="Genomic_DNA"/>
</dbReference>
<evidence type="ECO:0000313" key="13">
    <source>
        <dbReference type="Proteomes" id="UP001209318"/>
    </source>
</evidence>
<dbReference type="InterPro" id="IPR050223">
    <property type="entry name" value="D-isomer_2-hydroxyacid_DH"/>
</dbReference>
<dbReference type="InterPro" id="IPR006139">
    <property type="entry name" value="D-isomer_2_OHA_DH_cat_dom"/>
</dbReference>
<evidence type="ECO:0000256" key="6">
    <source>
        <dbReference type="ARBA" id="ARBA00066661"/>
    </source>
</evidence>
<dbReference type="Pfam" id="PF02826">
    <property type="entry name" value="2-Hacid_dh_C"/>
    <property type="match status" value="1"/>
</dbReference>
<dbReference type="GO" id="GO:0051287">
    <property type="term" value="F:NAD binding"/>
    <property type="evidence" value="ECO:0007669"/>
    <property type="project" value="InterPro"/>
</dbReference>
<dbReference type="Pfam" id="PF00389">
    <property type="entry name" value="2-Hacid_dh"/>
    <property type="match status" value="1"/>
</dbReference>
<dbReference type="PROSITE" id="PS00671">
    <property type="entry name" value="D_2_HYDROXYACID_DH_3"/>
    <property type="match status" value="1"/>
</dbReference>
<evidence type="ECO:0000256" key="8">
    <source>
        <dbReference type="ARBA" id="ARBA00073362"/>
    </source>
</evidence>
<organism evidence="12 13">
    <name type="scientific">Perspicuibacillus lycopersici</name>
    <dbReference type="NCBI Taxonomy" id="1325689"/>
    <lineage>
        <taxon>Bacteria</taxon>
        <taxon>Bacillati</taxon>
        <taxon>Bacillota</taxon>
        <taxon>Bacilli</taxon>
        <taxon>Bacillales</taxon>
        <taxon>Bacillaceae</taxon>
        <taxon>Perspicuibacillus</taxon>
    </lineage>
</organism>
<evidence type="ECO:0000256" key="5">
    <source>
        <dbReference type="ARBA" id="ARBA00061278"/>
    </source>
</evidence>
<comment type="similarity">
    <text evidence="5">Belongs to the D-isomer specific 2-hydroxyacid dehydrogenase family. GhrB subfamily.</text>
</comment>
<reference evidence="12" key="1">
    <citation type="submission" date="2022-10" db="EMBL/GenBank/DDBJ databases">
        <title>Description of Fervidibacillus gen. nov. in the family Fervidibacillaceae fam. nov. with two species, Fervidibacillus albus sp. nov., and Fervidibacillus halotolerans sp. nov., isolated from tidal flat sediments.</title>
        <authorList>
            <person name="Kwon K.K."/>
            <person name="Yang S.-H."/>
        </authorList>
    </citation>
    <scope>NUCLEOTIDE SEQUENCE</scope>
    <source>
        <strain evidence="12">JCM 19140</strain>
    </source>
</reference>
<evidence type="ECO:0000259" key="10">
    <source>
        <dbReference type="Pfam" id="PF00389"/>
    </source>
</evidence>
<dbReference type="Gene3D" id="3.40.50.720">
    <property type="entry name" value="NAD(P)-binding Rossmann-like Domain"/>
    <property type="match status" value="2"/>
</dbReference>
<accession>A0AAE3LLV2</accession>
<evidence type="ECO:0000256" key="4">
    <source>
        <dbReference type="ARBA" id="ARBA00052769"/>
    </source>
</evidence>
<dbReference type="EC" id="1.1.1.79" evidence="6"/>
<dbReference type="InterPro" id="IPR036291">
    <property type="entry name" value="NAD(P)-bd_dom_sf"/>
</dbReference>
<dbReference type="FunFam" id="3.40.50.720:FF:000026">
    <property type="entry name" value="Glyoxylate/hydroxypyruvate reductase B"/>
    <property type="match status" value="1"/>
</dbReference>
<evidence type="ECO:0000256" key="9">
    <source>
        <dbReference type="RuleBase" id="RU003719"/>
    </source>
</evidence>
<comment type="catalytic activity">
    <reaction evidence="4">
        <text>glycolate + NADP(+) = glyoxylate + NADPH + H(+)</text>
        <dbReference type="Rhea" id="RHEA:10992"/>
        <dbReference type="ChEBI" id="CHEBI:15378"/>
        <dbReference type="ChEBI" id="CHEBI:29805"/>
        <dbReference type="ChEBI" id="CHEBI:36655"/>
        <dbReference type="ChEBI" id="CHEBI:57783"/>
        <dbReference type="ChEBI" id="CHEBI:58349"/>
        <dbReference type="EC" id="1.1.1.79"/>
    </reaction>
</comment>
<evidence type="ECO:0000256" key="2">
    <source>
        <dbReference type="ARBA" id="ARBA00051801"/>
    </source>
</evidence>
<evidence type="ECO:0000256" key="1">
    <source>
        <dbReference type="ARBA" id="ARBA00023002"/>
    </source>
</evidence>
<dbReference type="EC" id="1.1.1.81" evidence="7"/>
<comment type="catalytic activity">
    <reaction evidence="2">
        <text>(R)-glycerate + NAD(+) = 3-hydroxypyruvate + NADH + H(+)</text>
        <dbReference type="Rhea" id="RHEA:17905"/>
        <dbReference type="ChEBI" id="CHEBI:15378"/>
        <dbReference type="ChEBI" id="CHEBI:16659"/>
        <dbReference type="ChEBI" id="CHEBI:17180"/>
        <dbReference type="ChEBI" id="CHEBI:57540"/>
        <dbReference type="ChEBI" id="CHEBI:57945"/>
        <dbReference type="EC" id="1.1.1.81"/>
    </reaction>
</comment>
<dbReference type="InterPro" id="IPR029752">
    <property type="entry name" value="D-isomer_DH_CS1"/>
</dbReference>
<keyword evidence="13" id="KW-1185">Reference proteome</keyword>
<dbReference type="PANTHER" id="PTHR10996:SF283">
    <property type="entry name" value="GLYOXYLATE_HYDROXYPYRUVATE REDUCTASE B"/>
    <property type="match status" value="1"/>
</dbReference>
<dbReference type="CDD" id="cd05301">
    <property type="entry name" value="GDH"/>
    <property type="match status" value="1"/>
</dbReference>
<evidence type="ECO:0000256" key="3">
    <source>
        <dbReference type="ARBA" id="ARBA00052239"/>
    </source>
</evidence>
<feature type="domain" description="D-isomer specific 2-hydroxyacid dehydrogenase catalytic" evidence="10">
    <location>
        <begin position="7"/>
        <end position="322"/>
    </location>
</feature>
<dbReference type="Proteomes" id="UP001209318">
    <property type="component" value="Unassembled WGS sequence"/>
</dbReference>
<evidence type="ECO:0000259" key="11">
    <source>
        <dbReference type="Pfam" id="PF02826"/>
    </source>
</evidence>
<dbReference type="InterPro" id="IPR029753">
    <property type="entry name" value="D-isomer_DH_CS"/>
</dbReference>
<gene>
    <name evidence="12" type="ORF">OEV98_04565</name>
</gene>
<keyword evidence="1 9" id="KW-0560">Oxidoreductase</keyword>
<comment type="caution">
    <text evidence="12">The sequence shown here is derived from an EMBL/GenBank/DDBJ whole genome shotgun (WGS) entry which is preliminary data.</text>
</comment>
<feature type="domain" description="D-isomer specific 2-hydroxyacid dehydrogenase NAD-binding" evidence="11">
    <location>
        <begin position="113"/>
        <end position="290"/>
    </location>
</feature>
<comment type="catalytic activity">
    <reaction evidence="3">
        <text>(R)-glycerate + NADP(+) = 3-hydroxypyruvate + NADPH + H(+)</text>
        <dbReference type="Rhea" id="RHEA:18657"/>
        <dbReference type="ChEBI" id="CHEBI:15378"/>
        <dbReference type="ChEBI" id="CHEBI:16659"/>
        <dbReference type="ChEBI" id="CHEBI:17180"/>
        <dbReference type="ChEBI" id="CHEBI:57783"/>
        <dbReference type="ChEBI" id="CHEBI:58349"/>
        <dbReference type="EC" id="1.1.1.81"/>
    </reaction>
</comment>
<dbReference type="RefSeq" id="WP_263072032.1">
    <property type="nucleotide sequence ID" value="NZ_JAOUSF010000002.1"/>
</dbReference>
<name>A0AAE3LLV2_9BACI</name>
<dbReference type="PROSITE" id="PS00065">
    <property type="entry name" value="D_2_HYDROXYACID_DH_1"/>
    <property type="match status" value="1"/>
</dbReference>
<evidence type="ECO:0000313" key="12">
    <source>
        <dbReference type="EMBL" id="MCU9612820.1"/>
    </source>
</evidence>
<dbReference type="SUPFAM" id="SSF52283">
    <property type="entry name" value="Formate/glycerate dehydrogenase catalytic domain-like"/>
    <property type="match status" value="1"/>
</dbReference>
<dbReference type="InterPro" id="IPR006140">
    <property type="entry name" value="D-isomer_DH_NAD-bd"/>
</dbReference>
<dbReference type="AlphaFoldDB" id="A0AAE3LLV2"/>
<protein>
    <recommendedName>
        <fullName evidence="8">Glyoxylate/hydroxypyruvate reductase B</fullName>
        <ecNumber evidence="6">1.1.1.79</ecNumber>
        <ecNumber evidence="7">1.1.1.81</ecNumber>
    </recommendedName>
</protein>
<proteinExistence type="inferred from homology"/>
<evidence type="ECO:0000256" key="7">
    <source>
        <dbReference type="ARBA" id="ARBA00066674"/>
    </source>
</evidence>
<dbReference type="SUPFAM" id="SSF51735">
    <property type="entry name" value="NAD(P)-binding Rossmann-fold domains"/>
    <property type="match status" value="1"/>
</dbReference>
<dbReference type="GO" id="GO:0005829">
    <property type="term" value="C:cytosol"/>
    <property type="evidence" value="ECO:0007669"/>
    <property type="project" value="TreeGrafter"/>
</dbReference>
<dbReference type="GO" id="GO:0016618">
    <property type="term" value="F:hydroxypyruvate reductase [NAD(P)H] activity"/>
    <property type="evidence" value="ECO:0007669"/>
    <property type="project" value="UniProtKB-EC"/>
</dbReference>
<dbReference type="PANTHER" id="PTHR10996">
    <property type="entry name" value="2-HYDROXYACID DEHYDROGENASE-RELATED"/>
    <property type="match status" value="1"/>
</dbReference>